<dbReference type="PANTHER" id="PTHR43680">
    <property type="entry name" value="NITRATE REDUCTASE MOLYBDENUM COFACTOR ASSEMBLY CHAPERONE"/>
    <property type="match status" value="1"/>
</dbReference>
<dbReference type="RefSeq" id="WP_004527378.1">
    <property type="nucleotide sequence ID" value="NZ_CM000832.1"/>
</dbReference>
<dbReference type="NCBIfam" id="TIGR00684">
    <property type="entry name" value="narJ"/>
    <property type="match status" value="1"/>
</dbReference>
<dbReference type="Pfam" id="PF02613">
    <property type="entry name" value="Nitrate_red_del"/>
    <property type="match status" value="1"/>
</dbReference>
<dbReference type="GO" id="GO:0016530">
    <property type="term" value="F:metallochaperone activity"/>
    <property type="evidence" value="ECO:0007669"/>
    <property type="project" value="TreeGrafter"/>
</dbReference>
<name>A0A0E1WAI2_BURPE</name>
<evidence type="ECO:0000313" key="3">
    <source>
        <dbReference type="EMBL" id="EET09389.1"/>
    </source>
</evidence>
<dbReference type="GO" id="GO:0051082">
    <property type="term" value="F:unfolded protein binding"/>
    <property type="evidence" value="ECO:0007669"/>
    <property type="project" value="InterPro"/>
</dbReference>
<dbReference type="SUPFAM" id="SSF89155">
    <property type="entry name" value="TorD-like"/>
    <property type="match status" value="1"/>
</dbReference>
<dbReference type="GO" id="GO:0051131">
    <property type="term" value="P:chaperone-mediated protein complex assembly"/>
    <property type="evidence" value="ECO:0007669"/>
    <property type="project" value="InterPro"/>
</dbReference>
<feature type="region of interest" description="Disordered" evidence="2">
    <location>
        <begin position="182"/>
        <end position="212"/>
    </location>
</feature>
<dbReference type="GO" id="GO:0042128">
    <property type="term" value="P:nitrate assimilation"/>
    <property type="evidence" value="ECO:0007669"/>
    <property type="project" value="UniProtKB-KW"/>
</dbReference>
<evidence type="ECO:0000256" key="1">
    <source>
        <dbReference type="ARBA" id="ARBA00023063"/>
    </source>
</evidence>
<dbReference type="HOGENOM" id="CLU_084469_0_1_4"/>
<evidence type="ECO:0000256" key="2">
    <source>
        <dbReference type="SAM" id="MobiDB-lite"/>
    </source>
</evidence>
<dbReference type="AlphaFoldDB" id="A0A0E1WAI2"/>
<sequence length="238" mass="25660">MSASHEENVMSIYPILSALLTYPEQPLLDALPEIERALDAQPGARAALAPLVESLRATPLIELQERYVATFDRTPSHSLHLFEHVHGESRDRGQAMVDLLDEYRRHGFEPVGNELPDYVPLFVEFLGAIAGDGDGDGDGAHAAHLLGDAIDVLAALGERLARAQSPYAGAFDVLRACSPVEPRPVAEPPPRTMDEALERFGPGPDGVEPLLSPAADASLAQPIRFYPPRRAATPAPRA</sequence>
<gene>
    <name evidence="3" type="primary">narJ_1</name>
    <name evidence="3" type="ORF">BURPS1710A_3184</name>
</gene>
<protein>
    <submittedName>
        <fullName evidence="3">Nitrate reductase molybdenum cofactor assembly chaperone</fullName>
    </submittedName>
</protein>
<organism evidence="3">
    <name type="scientific">Burkholderia pseudomallei 1710a</name>
    <dbReference type="NCBI Taxonomy" id="320371"/>
    <lineage>
        <taxon>Bacteria</taxon>
        <taxon>Pseudomonadati</taxon>
        <taxon>Pseudomonadota</taxon>
        <taxon>Betaproteobacteria</taxon>
        <taxon>Burkholderiales</taxon>
        <taxon>Burkholderiaceae</taxon>
        <taxon>Burkholderia</taxon>
        <taxon>pseudomallei group</taxon>
    </lineage>
</organism>
<reference evidence="3" key="1">
    <citation type="submission" date="2009-05" db="EMBL/GenBank/DDBJ databases">
        <authorList>
            <person name="Harkins D.M."/>
            <person name="DeShazer D."/>
            <person name="Woods D.E."/>
            <person name="Brinkac L.M."/>
            <person name="Brown K.A."/>
            <person name="Hung G.C."/>
            <person name="Tuanyok A."/>
            <person name="Zhang B."/>
            <person name="Nierman W.C."/>
        </authorList>
    </citation>
    <scope>NUCLEOTIDE SEQUENCE [LARGE SCALE GENOMIC DNA]</scope>
    <source>
        <strain evidence="3">1710a</strain>
    </source>
</reference>
<dbReference type="EMBL" id="CM000832">
    <property type="protein sequence ID" value="EET09389.1"/>
    <property type="molecule type" value="Genomic_DNA"/>
</dbReference>
<feature type="compositionally biased region" description="Pro residues" evidence="2">
    <location>
        <begin position="182"/>
        <end position="191"/>
    </location>
</feature>
<accession>A0A0E1WAI2</accession>
<keyword evidence="1" id="KW-0534">Nitrate assimilation</keyword>
<proteinExistence type="predicted"/>
<dbReference type="InterPro" id="IPR036411">
    <property type="entry name" value="TorD-like_sf"/>
</dbReference>
<dbReference type="Proteomes" id="UP000001812">
    <property type="component" value="Chromosome I"/>
</dbReference>
<dbReference type="InterPro" id="IPR020945">
    <property type="entry name" value="DMSO/NO3_reduct_chaperone"/>
</dbReference>
<dbReference type="InterPro" id="IPR003765">
    <property type="entry name" value="NO3_reductase_chaperone_NarJ"/>
</dbReference>
<dbReference type="Gene3D" id="1.10.3480.10">
    <property type="entry name" value="TorD-like"/>
    <property type="match status" value="1"/>
</dbReference>
<dbReference type="PANTHER" id="PTHR43680:SF2">
    <property type="entry name" value="NITRATE REDUCTASE MOLYBDENUM COFACTOR ASSEMBLY CHAPERONE NARJ"/>
    <property type="match status" value="1"/>
</dbReference>